<keyword evidence="3" id="KW-0804">Transcription</keyword>
<dbReference type="GO" id="GO:0045892">
    <property type="term" value="P:negative regulation of DNA-templated transcription"/>
    <property type="evidence" value="ECO:0007669"/>
    <property type="project" value="TreeGrafter"/>
</dbReference>
<dbReference type="InterPro" id="IPR036390">
    <property type="entry name" value="WH_DNA-bd_sf"/>
</dbReference>
<dbReference type="SMART" id="SM00346">
    <property type="entry name" value="HTH_ICLR"/>
    <property type="match status" value="1"/>
</dbReference>
<reference evidence="8" key="1">
    <citation type="submission" date="2023-01" db="EMBL/GenBank/DDBJ databases">
        <title>Human gut microbiome strain richness.</title>
        <authorList>
            <person name="Chen-Liaw A."/>
        </authorList>
    </citation>
    <scope>NUCLEOTIDE SEQUENCE</scope>
    <source>
        <strain evidence="8">B1_m1001713B170214d0_201011</strain>
    </source>
</reference>
<dbReference type="EMBL" id="JAQLGM010000008">
    <property type="protein sequence ID" value="MDB1999503.1"/>
    <property type="molecule type" value="Genomic_DNA"/>
</dbReference>
<dbReference type="PANTHER" id="PTHR30136:SF35">
    <property type="entry name" value="HTH-TYPE TRANSCRIPTIONAL REGULATOR RV1719"/>
    <property type="match status" value="1"/>
</dbReference>
<dbReference type="Pfam" id="PF09339">
    <property type="entry name" value="HTH_IclR"/>
    <property type="match status" value="1"/>
</dbReference>
<evidence type="ECO:0000256" key="1">
    <source>
        <dbReference type="ARBA" id="ARBA00023015"/>
    </source>
</evidence>
<dbReference type="InterPro" id="IPR036388">
    <property type="entry name" value="WH-like_DNA-bd_sf"/>
</dbReference>
<dbReference type="InterPro" id="IPR029016">
    <property type="entry name" value="GAF-like_dom_sf"/>
</dbReference>
<dbReference type="GO" id="GO:0003677">
    <property type="term" value="F:DNA binding"/>
    <property type="evidence" value="ECO:0007669"/>
    <property type="project" value="UniProtKB-KW"/>
</dbReference>
<sequence length="251" mass="28370">MPPEYNVRAVERALAILDCFSIEHTSFSLMEISKEIQLSASTTLRLLSTLEKRNYLYRNPDNSRYYLGARVAQLGNAIFTNLDICQEAQPFMQELCRRYNESVGIYERNGDMRVCITRINSNQTLRSVLMVGSTYSLTRGAAGRVLLAYAPEEDRKRLLKADPFTTEEALGQLRRDGYTISKGERDTAVESIAAPIFNAGGQVKDALFMTGPAGRFESHSKEEMIESIRDAAMRISIQMGYRPKEDADIER</sequence>
<comment type="function">
    <text evidence="4">May be an activator protein for the gylABX operon.</text>
</comment>
<dbReference type="FunFam" id="1.10.10.10:FF:000056">
    <property type="entry name" value="IclR family transcriptional regulator"/>
    <property type="match status" value="1"/>
</dbReference>
<dbReference type="Proteomes" id="UP001300871">
    <property type="component" value="Unassembled WGS sequence"/>
</dbReference>
<evidence type="ECO:0000313" key="8">
    <source>
        <dbReference type="EMBL" id="MDB1999503.1"/>
    </source>
</evidence>
<keyword evidence="2" id="KW-0238">DNA-binding</keyword>
<proteinExistence type="predicted"/>
<comment type="caution">
    <text evidence="8">The sequence shown here is derived from an EMBL/GenBank/DDBJ whole genome shotgun (WGS) entry which is preliminary data.</text>
</comment>
<evidence type="ECO:0000256" key="2">
    <source>
        <dbReference type="ARBA" id="ARBA00023125"/>
    </source>
</evidence>
<feature type="domain" description="HTH iclR-type" evidence="6">
    <location>
        <begin position="7"/>
        <end position="69"/>
    </location>
</feature>
<dbReference type="Gene3D" id="3.30.450.40">
    <property type="match status" value="1"/>
</dbReference>
<dbReference type="SUPFAM" id="SSF46785">
    <property type="entry name" value="Winged helix' DNA-binding domain"/>
    <property type="match status" value="1"/>
</dbReference>
<evidence type="ECO:0000256" key="5">
    <source>
        <dbReference type="ARBA" id="ARBA00070406"/>
    </source>
</evidence>
<evidence type="ECO:0000259" key="7">
    <source>
        <dbReference type="PROSITE" id="PS51078"/>
    </source>
</evidence>
<feature type="domain" description="IclR-ED" evidence="7">
    <location>
        <begin position="70"/>
        <end position="241"/>
    </location>
</feature>
<evidence type="ECO:0000259" key="6">
    <source>
        <dbReference type="PROSITE" id="PS51077"/>
    </source>
</evidence>
<keyword evidence="1" id="KW-0805">Transcription regulation</keyword>
<organism evidence="8 9">
    <name type="scientific">Clostridium symbiosum</name>
    <name type="common">Bacteroides symbiosus</name>
    <dbReference type="NCBI Taxonomy" id="1512"/>
    <lineage>
        <taxon>Bacteria</taxon>
        <taxon>Bacillati</taxon>
        <taxon>Bacillota</taxon>
        <taxon>Clostridia</taxon>
        <taxon>Lachnospirales</taxon>
        <taxon>Lachnospiraceae</taxon>
        <taxon>Otoolea</taxon>
    </lineage>
</organism>
<gene>
    <name evidence="8" type="ORF">PM006_04770</name>
</gene>
<dbReference type="InterPro" id="IPR005471">
    <property type="entry name" value="Tscrpt_reg_IclR_N"/>
</dbReference>
<dbReference type="SUPFAM" id="SSF55781">
    <property type="entry name" value="GAF domain-like"/>
    <property type="match status" value="1"/>
</dbReference>
<protein>
    <recommendedName>
        <fullName evidence="5">Glycerol operon regulatory protein</fullName>
    </recommendedName>
</protein>
<dbReference type="InterPro" id="IPR014757">
    <property type="entry name" value="Tscrpt_reg_IclR_C"/>
</dbReference>
<dbReference type="RefSeq" id="WP_257606953.1">
    <property type="nucleotide sequence ID" value="NZ_JANKAG010000003.1"/>
</dbReference>
<accession>A0AAW6APM3</accession>
<name>A0AAW6APM3_CLOSY</name>
<dbReference type="PROSITE" id="PS51078">
    <property type="entry name" value="ICLR_ED"/>
    <property type="match status" value="1"/>
</dbReference>
<dbReference type="GO" id="GO:0003700">
    <property type="term" value="F:DNA-binding transcription factor activity"/>
    <property type="evidence" value="ECO:0007669"/>
    <property type="project" value="TreeGrafter"/>
</dbReference>
<dbReference type="AlphaFoldDB" id="A0AAW6APM3"/>
<evidence type="ECO:0000256" key="4">
    <source>
        <dbReference type="ARBA" id="ARBA00058938"/>
    </source>
</evidence>
<dbReference type="PANTHER" id="PTHR30136">
    <property type="entry name" value="HELIX-TURN-HELIX TRANSCRIPTIONAL REGULATOR, ICLR FAMILY"/>
    <property type="match status" value="1"/>
</dbReference>
<evidence type="ECO:0000256" key="3">
    <source>
        <dbReference type="ARBA" id="ARBA00023163"/>
    </source>
</evidence>
<dbReference type="Pfam" id="PF01614">
    <property type="entry name" value="IclR_C"/>
    <property type="match status" value="1"/>
</dbReference>
<dbReference type="InterPro" id="IPR050707">
    <property type="entry name" value="HTH_MetabolicPath_Reg"/>
</dbReference>
<dbReference type="Gene3D" id="1.10.10.10">
    <property type="entry name" value="Winged helix-like DNA-binding domain superfamily/Winged helix DNA-binding domain"/>
    <property type="match status" value="1"/>
</dbReference>
<dbReference type="PROSITE" id="PS51077">
    <property type="entry name" value="HTH_ICLR"/>
    <property type="match status" value="1"/>
</dbReference>
<evidence type="ECO:0000313" key="9">
    <source>
        <dbReference type="Proteomes" id="UP001300871"/>
    </source>
</evidence>